<dbReference type="Proteomes" id="UP000805193">
    <property type="component" value="Unassembled WGS sequence"/>
</dbReference>
<comment type="caution">
    <text evidence="1">The sequence shown here is derived from an EMBL/GenBank/DDBJ whole genome shotgun (WGS) entry which is preliminary data.</text>
</comment>
<proteinExistence type="predicted"/>
<evidence type="ECO:0000313" key="1">
    <source>
        <dbReference type="EMBL" id="KAG0431822.1"/>
    </source>
</evidence>
<dbReference type="EMBL" id="JABSTQ010009192">
    <property type="protein sequence ID" value="KAG0431822.1"/>
    <property type="molecule type" value="Genomic_DNA"/>
</dbReference>
<keyword evidence="2" id="KW-1185">Reference proteome</keyword>
<accession>A0AC60QCJ5</accession>
<evidence type="ECO:0000313" key="2">
    <source>
        <dbReference type="Proteomes" id="UP000805193"/>
    </source>
</evidence>
<gene>
    <name evidence="1" type="ORF">HPB47_021434</name>
</gene>
<protein>
    <submittedName>
        <fullName evidence="1">Uncharacterized protein</fullName>
    </submittedName>
</protein>
<name>A0AC60QCJ5_IXOPE</name>
<sequence length="116" mass="12844">MVTARNADELYVAEERCGAAIPGLSQRAPPAGTTQQIQRSATPFNRKRGGKFLGHSSVFNEDLEHRDFASTLLRKCCRLATLRSVYTTRTPLSGWTVPIDRLRVLAIGTCQPSKVR</sequence>
<organism evidence="1 2">
    <name type="scientific">Ixodes persulcatus</name>
    <name type="common">Taiga tick</name>
    <dbReference type="NCBI Taxonomy" id="34615"/>
    <lineage>
        <taxon>Eukaryota</taxon>
        <taxon>Metazoa</taxon>
        <taxon>Ecdysozoa</taxon>
        <taxon>Arthropoda</taxon>
        <taxon>Chelicerata</taxon>
        <taxon>Arachnida</taxon>
        <taxon>Acari</taxon>
        <taxon>Parasitiformes</taxon>
        <taxon>Ixodida</taxon>
        <taxon>Ixodoidea</taxon>
        <taxon>Ixodidae</taxon>
        <taxon>Ixodinae</taxon>
        <taxon>Ixodes</taxon>
    </lineage>
</organism>
<reference evidence="1 2" key="1">
    <citation type="journal article" date="2020" name="Cell">
        <title>Large-Scale Comparative Analyses of Tick Genomes Elucidate Their Genetic Diversity and Vector Capacities.</title>
        <authorList>
            <consortium name="Tick Genome and Microbiome Consortium (TIGMIC)"/>
            <person name="Jia N."/>
            <person name="Wang J."/>
            <person name="Shi W."/>
            <person name="Du L."/>
            <person name="Sun Y."/>
            <person name="Zhan W."/>
            <person name="Jiang J.F."/>
            <person name="Wang Q."/>
            <person name="Zhang B."/>
            <person name="Ji P."/>
            <person name="Bell-Sakyi L."/>
            <person name="Cui X.M."/>
            <person name="Yuan T.T."/>
            <person name="Jiang B.G."/>
            <person name="Yang W.F."/>
            <person name="Lam T.T."/>
            <person name="Chang Q.C."/>
            <person name="Ding S.J."/>
            <person name="Wang X.J."/>
            <person name="Zhu J.G."/>
            <person name="Ruan X.D."/>
            <person name="Zhao L."/>
            <person name="Wei J.T."/>
            <person name="Ye R.Z."/>
            <person name="Que T.C."/>
            <person name="Du C.H."/>
            <person name="Zhou Y.H."/>
            <person name="Cheng J.X."/>
            <person name="Dai P.F."/>
            <person name="Guo W.B."/>
            <person name="Han X.H."/>
            <person name="Huang E.J."/>
            <person name="Li L.F."/>
            <person name="Wei W."/>
            <person name="Gao Y.C."/>
            <person name="Liu J.Z."/>
            <person name="Shao H.Z."/>
            <person name="Wang X."/>
            <person name="Wang C.C."/>
            <person name="Yang T.C."/>
            <person name="Huo Q.B."/>
            <person name="Li W."/>
            <person name="Chen H.Y."/>
            <person name="Chen S.E."/>
            <person name="Zhou L.G."/>
            <person name="Ni X.B."/>
            <person name="Tian J.H."/>
            <person name="Sheng Y."/>
            <person name="Liu T."/>
            <person name="Pan Y.S."/>
            <person name="Xia L.Y."/>
            <person name="Li J."/>
            <person name="Zhao F."/>
            <person name="Cao W.C."/>
        </authorList>
    </citation>
    <scope>NUCLEOTIDE SEQUENCE [LARGE SCALE GENOMIC DNA]</scope>
    <source>
        <strain evidence="1">Iper-2018</strain>
    </source>
</reference>